<proteinExistence type="predicted"/>
<keyword evidence="2" id="KW-1185">Reference proteome</keyword>
<name>A0A2T0Q297_9ACTN</name>
<dbReference type="EMBL" id="PVZC01000005">
    <property type="protein sequence ID" value="PRX97901.1"/>
    <property type="molecule type" value="Genomic_DNA"/>
</dbReference>
<dbReference type="AlphaFoldDB" id="A0A2T0Q297"/>
<organism evidence="1 2">
    <name type="scientific">Allonocardiopsis opalescens</name>
    <dbReference type="NCBI Taxonomy" id="1144618"/>
    <lineage>
        <taxon>Bacteria</taxon>
        <taxon>Bacillati</taxon>
        <taxon>Actinomycetota</taxon>
        <taxon>Actinomycetes</taxon>
        <taxon>Streptosporangiales</taxon>
        <taxon>Allonocardiopsis</taxon>
    </lineage>
</organism>
<comment type="caution">
    <text evidence="1">The sequence shown here is derived from an EMBL/GenBank/DDBJ whole genome shotgun (WGS) entry which is preliminary data.</text>
</comment>
<dbReference type="Proteomes" id="UP000237846">
    <property type="component" value="Unassembled WGS sequence"/>
</dbReference>
<evidence type="ECO:0000313" key="2">
    <source>
        <dbReference type="Proteomes" id="UP000237846"/>
    </source>
</evidence>
<sequence length="46" mass="5305">MDLSAKFDLTAWCVLLPPEELSGPVEVLWRFWLPEDALPRLDLQPP</sequence>
<accession>A0A2T0Q297</accession>
<gene>
    <name evidence="1" type="ORF">CLV72_105254</name>
</gene>
<protein>
    <submittedName>
        <fullName evidence="1">Uncharacterized protein</fullName>
    </submittedName>
</protein>
<dbReference type="RefSeq" id="WP_170141020.1">
    <property type="nucleotide sequence ID" value="NZ_PVZC01000005.1"/>
</dbReference>
<reference evidence="1 2" key="1">
    <citation type="submission" date="2018-03" db="EMBL/GenBank/DDBJ databases">
        <title>Genomic Encyclopedia of Archaeal and Bacterial Type Strains, Phase II (KMG-II): from individual species to whole genera.</title>
        <authorList>
            <person name="Goeker M."/>
        </authorList>
    </citation>
    <scope>NUCLEOTIDE SEQUENCE [LARGE SCALE GENOMIC DNA]</scope>
    <source>
        <strain evidence="1 2">DSM 45601</strain>
    </source>
</reference>
<evidence type="ECO:0000313" key="1">
    <source>
        <dbReference type="EMBL" id="PRX97901.1"/>
    </source>
</evidence>